<evidence type="ECO:0000313" key="2">
    <source>
        <dbReference type="WBParaSite" id="nRc.2.0.1.t43861-RA"/>
    </source>
</evidence>
<reference evidence="2" key="1">
    <citation type="submission" date="2022-11" db="UniProtKB">
        <authorList>
            <consortium name="WormBaseParasite"/>
        </authorList>
    </citation>
    <scope>IDENTIFICATION</scope>
</reference>
<proteinExistence type="predicted"/>
<accession>A0A915KYG4</accession>
<evidence type="ECO:0000313" key="1">
    <source>
        <dbReference type="Proteomes" id="UP000887565"/>
    </source>
</evidence>
<keyword evidence="1" id="KW-1185">Reference proteome</keyword>
<name>A0A915KYG4_ROMCU</name>
<dbReference type="Proteomes" id="UP000887565">
    <property type="component" value="Unplaced"/>
</dbReference>
<protein>
    <submittedName>
        <fullName evidence="2">Transposase</fullName>
    </submittedName>
</protein>
<organism evidence="1 2">
    <name type="scientific">Romanomermis culicivorax</name>
    <name type="common">Nematode worm</name>
    <dbReference type="NCBI Taxonomy" id="13658"/>
    <lineage>
        <taxon>Eukaryota</taxon>
        <taxon>Metazoa</taxon>
        <taxon>Ecdysozoa</taxon>
        <taxon>Nematoda</taxon>
        <taxon>Enoplea</taxon>
        <taxon>Dorylaimia</taxon>
        <taxon>Mermithida</taxon>
        <taxon>Mermithoidea</taxon>
        <taxon>Mermithidae</taxon>
        <taxon>Romanomermis</taxon>
    </lineage>
</organism>
<sequence>MQSLDESVTSHKNRKKYSSDFKLKTIAAAEKEGNRAVAGRLKVNPGPCILDKAKNILAMPRATLLPYMLSLACKKSASFLNADDFIPDSYD</sequence>
<dbReference type="WBParaSite" id="nRc.2.0.1.t43861-RA">
    <property type="protein sequence ID" value="nRc.2.0.1.t43861-RA"/>
    <property type="gene ID" value="nRc.2.0.1.g43861"/>
</dbReference>
<dbReference type="AlphaFoldDB" id="A0A915KYG4"/>